<organism evidence="1 2">
    <name type="scientific">Chryseobacterium cheonjiense</name>
    <dbReference type="NCBI Taxonomy" id="2728845"/>
    <lineage>
        <taxon>Bacteria</taxon>
        <taxon>Pseudomonadati</taxon>
        <taxon>Bacteroidota</taxon>
        <taxon>Flavobacteriia</taxon>
        <taxon>Flavobacteriales</taxon>
        <taxon>Weeksellaceae</taxon>
        <taxon>Chryseobacterium group</taxon>
        <taxon>Chryseobacterium</taxon>
    </lineage>
</organism>
<gene>
    <name evidence="1" type="ORF">HHL20_17345</name>
</gene>
<dbReference type="Proteomes" id="UP000552615">
    <property type="component" value="Unassembled WGS sequence"/>
</dbReference>
<name>A0A7Y0FK50_9FLAO</name>
<evidence type="ECO:0000313" key="1">
    <source>
        <dbReference type="EMBL" id="NML59096.1"/>
    </source>
</evidence>
<accession>A0A7Y0FK50</accession>
<evidence type="ECO:0000313" key="2">
    <source>
        <dbReference type="Proteomes" id="UP000552615"/>
    </source>
</evidence>
<dbReference type="EMBL" id="JABBGF010000003">
    <property type="protein sequence ID" value="NML59096.1"/>
    <property type="molecule type" value="Genomic_DNA"/>
</dbReference>
<reference evidence="1 2" key="1">
    <citation type="submission" date="2020-04" db="EMBL/GenBank/DDBJ databases">
        <title>Chryseobacterium sp. RJ-7-14 sp. nov., isolated from Jeju soil.</title>
        <authorList>
            <person name="Dahal R.H."/>
            <person name="Chaudhary D.K."/>
        </authorList>
    </citation>
    <scope>NUCLEOTIDE SEQUENCE [LARGE SCALE GENOMIC DNA]</scope>
    <source>
        <strain evidence="1 2">RJ-7-14</strain>
    </source>
</reference>
<dbReference type="AlphaFoldDB" id="A0A7Y0FK50"/>
<protein>
    <submittedName>
        <fullName evidence="1">Uncharacterized protein</fullName>
    </submittedName>
</protein>
<keyword evidence="2" id="KW-1185">Reference proteome</keyword>
<comment type="caution">
    <text evidence="1">The sequence shown here is derived from an EMBL/GenBank/DDBJ whole genome shotgun (WGS) entry which is preliminary data.</text>
</comment>
<proteinExistence type="predicted"/>
<dbReference type="RefSeq" id="WP_169232426.1">
    <property type="nucleotide sequence ID" value="NZ_JABBGF010000003.1"/>
</dbReference>
<sequence>MKRTILIISFIFLLVILYCVQYFTILKPEDTFSLTDSNGKSIPAKIYSRIVESKIDNKKESVYQILIFFDEKENNKFNPILFIPKYKMIGIVEGGKDEFIFFGNKVLQKSRTSNKFNLLTNSTFFDNAPTIFSIVFEKKKITFNSFEELEKYGQSITLNYE</sequence>